<comment type="caution">
    <text evidence="2">The sequence shown here is derived from an EMBL/GenBank/DDBJ whole genome shotgun (WGS) entry which is preliminary data.</text>
</comment>
<evidence type="ECO:0000313" key="3">
    <source>
        <dbReference type="Proteomes" id="UP001500064"/>
    </source>
</evidence>
<evidence type="ECO:0000256" key="1">
    <source>
        <dbReference type="SAM" id="MobiDB-lite"/>
    </source>
</evidence>
<reference evidence="2 3" key="1">
    <citation type="journal article" date="2019" name="Int. J. Syst. Evol. Microbiol.">
        <title>The Global Catalogue of Microorganisms (GCM) 10K type strain sequencing project: providing services to taxonomists for standard genome sequencing and annotation.</title>
        <authorList>
            <consortium name="The Broad Institute Genomics Platform"/>
            <consortium name="The Broad Institute Genome Sequencing Center for Infectious Disease"/>
            <person name="Wu L."/>
            <person name="Ma J."/>
        </authorList>
    </citation>
    <scope>NUCLEOTIDE SEQUENCE [LARGE SCALE GENOMIC DNA]</scope>
    <source>
        <strain evidence="2 3">JCM 13929</strain>
    </source>
</reference>
<dbReference type="RefSeq" id="WP_346101399.1">
    <property type="nucleotide sequence ID" value="NZ_BAAAMU010000003.1"/>
</dbReference>
<accession>A0ABN2EPH2</accession>
<evidence type="ECO:0000313" key="2">
    <source>
        <dbReference type="EMBL" id="GAA1613626.1"/>
    </source>
</evidence>
<sequence>MTPPRFGPRAEEALRRTLKDIDDGHLTLWVRGRSFDEHTGARLDPPEIEVLADRQPQPGVPDPRGAWWMPLLQRGWLKLSPPGPSMRYLLTDAGREVLSAAATEPSDRVRSATPPQAGPRLAGDGVQ</sequence>
<protein>
    <submittedName>
        <fullName evidence="2">Uncharacterized protein</fullName>
    </submittedName>
</protein>
<name>A0ABN2EPH2_9ACTN</name>
<keyword evidence="3" id="KW-1185">Reference proteome</keyword>
<dbReference type="EMBL" id="BAAAMU010000003">
    <property type="protein sequence ID" value="GAA1613626.1"/>
    <property type="molecule type" value="Genomic_DNA"/>
</dbReference>
<gene>
    <name evidence="2" type="ORF">GCM10009733_007180</name>
</gene>
<dbReference type="Proteomes" id="UP001500064">
    <property type="component" value="Unassembled WGS sequence"/>
</dbReference>
<proteinExistence type="predicted"/>
<organism evidence="2 3">
    <name type="scientific">Nonomuraea maheshkhaliensis</name>
    <dbReference type="NCBI Taxonomy" id="419590"/>
    <lineage>
        <taxon>Bacteria</taxon>
        <taxon>Bacillati</taxon>
        <taxon>Actinomycetota</taxon>
        <taxon>Actinomycetes</taxon>
        <taxon>Streptosporangiales</taxon>
        <taxon>Streptosporangiaceae</taxon>
        <taxon>Nonomuraea</taxon>
    </lineage>
</organism>
<feature type="region of interest" description="Disordered" evidence="1">
    <location>
        <begin position="100"/>
        <end position="127"/>
    </location>
</feature>